<comment type="caution">
    <text evidence="2">The sequence shown here is derived from an EMBL/GenBank/DDBJ whole genome shotgun (WGS) entry which is preliminary data.</text>
</comment>
<protein>
    <submittedName>
        <fullName evidence="2">Uncharacterized protein</fullName>
    </submittedName>
</protein>
<sequence length="122" mass="13722">MHALKPHPQIGAAAMLRHELNFLEFLQTFRRGELLAAGDGRLTELMEAIRETGQGGSLTLKFSFKVNKAGQLEITPDLSIKRPERAIGTGIYYATDDGRLTRRDPNQLDIEDEIERRRGSDT</sequence>
<evidence type="ECO:0000313" key="2">
    <source>
        <dbReference type="EMBL" id="GHC12681.1"/>
    </source>
</evidence>
<gene>
    <name evidence="2" type="ORF">GCM10007291_07460</name>
</gene>
<dbReference type="Proteomes" id="UP000658305">
    <property type="component" value="Unassembled WGS sequence"/>
</dbReference>
<dbReference type="RefSeq" id="WP_229825205.1">
    <property type="nucleotide sequence ID" value="NZ_BMYI01000001.1"/>
</dbReference>
<feature type="compositionally biased region" description="Basic and acidic residues" evidence="1">
    <location>
        <begin position="97"/>
        <end position="106"/>
    </location>
</feature>
<evidence type="ECO:0000256" key="1">
    <source>
        <dbReference type="SAM" id="MobiDB-lite"/>
    </source>
</evidence>
<evidence type="ECO:0000313" key="3">
    <source>
        <dbReference type="Proteomes" id="UP000658305"/>
    </source>
</evidence>
<reference evidence="3" key="1">
    <citation type="journal article" date="2019" name="Int. J. Syst. Evol. Microbiol.">
        <title>The Global Catalogue of Microorganisms (GCM) 10K type strain sequencing project: providing services to taxonomists for standard genome sequencing and annotation.</title>
        <authorList>
            <consortium name="The Broad Institute Genomics Platform"/>
            <consortium name="The Broad Institute Genome Sequencing Center for Infectious Disease"/>
            <person name="Wu L."/>
            <person name="Ma J."/>
        </authorList>
    </citation>
    <scope>NUCLEOTIDE SEQUENCE [LARGE SCALE GENOMIC DNA]</scope>
    <source>
        <strain evidence="3">KCTC 23298</strain>
    </source>
</reference>
<name>A0ABQ3F802_9RHOB</name>
<accession>A0ABQ3F802</accession>
<organism evidence="2 3">
    <name type="scientific">Gemmobacter nanjingensis</name>
    <dbReference type="NCBI Taxonomy" id="488454"/>
    <lineage>
        <taxon>Bacteria</taxon>
        <taxon>Pseudomonadati</taxon>
        <taxon>Pseudomonadota</taxon>
        <taxon>Alphaproteobacteria</taxon>
        <taxon>Rhodobacterales</taxon>
        <taxon>Paracoccaceae</taxon>
        <taxon>Gemmobacter</taxon>
    </lineage>
</organism>
<keyword evidence="3" id="KW-1185">Reference proteome</keyword>
<proteinExistence type="predicted"/>
<dbReference type="EMBL" id="BMYI01000001">
    <property type="protein sequence ID" value="GHC12681.1"/>
    <property type="molecule type" value="Genomic_DNA"/>
</dbReference>
<feature type="region of interest" description="Disordered" evidence="1">
    <location>
        <begin position="97"/>
        <end position="122"/>
    </location>
</feature>